<proteinExistence type="predicted"/>
<dbReference type="AlphaFoldDB" id="A0A6V7P4H6"/>
<reference evidence="1" key="1">
    <citation type="submission" date="2020-07" db="EMBL/GenBank/DDBJ databases">
        <authorList>
            <person name="Lin J."/>
        </authorList>
    </citation>
    <scope>NUCLEOTIDE SEQUENCE</scope>
</reference>
<evidence type="ECO:0000313" key="1">
    <source>
        <dbReference type="EMBL" id="CAD1825700.1"/>
    </source>
</evidence>
<gene>
    <name evidence="1" type="ORF">CB5_LOCUS8911</name>
</gene>
<organism evidence="1">
    <name type="scientific">Ananas comosus var. bracteatus</name>
    <name type="common">red pineapple</name>
    <dbReference type="NCBI Taxonomy" id="296719"/>
    <lineage>
        <taxon>Eukaryota</taxon>
        <taxon>Viridiplantae</taxon>
        <taxon>Streptophyta</taxon>
        <taxon>Embryophyta</taxon>
        <taxon>Tracheophyta</taxon>
        <taxon>Spermatophyta</taxon>
        <taxon>Magnoliopsida</taxon>
        <taxon>Liliopsida</taxon>
        <taxon>Poales</taxon>
        <taxon>Bromeliaceae</taxon>
        <taxon>Bromelioideae</taxon>
        <taxon>Ananas</taxon>
    </lineage>
</organism>
<sequence length="149" mass="16651">MLINQNNKTSMYTILYSSCCIDADGLNPSPDIVPFVEIQGVAPQVVAERPPASPRDTGVTVLPTDVVHHGLPPGPCHRLGRRNILSPSPSLLERSLLLRAIFVKQLPVLETDRPEAREIEAMSLRRSELTFIRFSKFFIGHRLMKSSHQ</sequence>
<dbReference type="EMBL" id="LR862145">
    <property type="protein sequence ID" value="CAD1825700.1"/>
    <property type="molecule type" value="Genomic_DNA"/>
</dbReference>
<protein>
    <submittedName>
        <fullName evidence="1">Uncharacterized protein</fullName>
    </submittedName>
</protein>
<accession>A0A6V7P4H6</accession>
<name>A0A6V7P4H6_ANACO</name>